<feature type="domain" description="SMC hinge" evidence="8">
    <location>
        <begin position="519"/>
        <end position="638"/>
    </location>
</feature>
<comment type="subunit">
    <text evidence="7">Homodimer.</text>
</comment>
<dbReference type="Gene3D" id="3.30.70.1620">
    <property type="match status" value="1"/>
</dbReference>
<keyword evidence="4 7" id="KW-0067">ATP-binding</keyword>
<feature type="coiled-coil region" evidence="7">
    <location>
        <begin position="174"/>
        <end position="208"/>
    </location>
</feature>
<dbReference type="SMART" id="SM00968">
    <property type="entry name" value="SMC_hinge"/>
    <property type="match status" value="1"/>
</dbReference>
<dbReference type="PANTHER" id="PTHR43977">
    <property type="entry name" value="STRUCTURAL MAINTENANCE OF CHROMOSOMES PROTEIN 3"/>
    <property type="match status" value="1"/>
</dbReference>
<protein>
    <recommendedName>
        <fullName evidence="7">Chromosome partition protein Smc</fullName>
    </recommendedName>
</protein>
<dbReference type="InterPro" id="IPR010935">
    <property type="entry name" value="SMC_hinge"/>
</dbReference>
<gene>
    <name evidence="7" type="primary">smc</name>
    <name evidence="9" type="ORF">LZ3411_1391</name>
</gene>
<comment type="domain">
    <text evidence="7">Contains large globular domains required for ATP hydrolysis at each terminus and a third globular domain forming a flexible hinge near the middle of the molecule. These domains are separated by coiled-coil structures.</text>
</comment>
<dbReference type="Gene3D" id="1.20.1060.20">
    <property type="match status" value="1"/>
</dbReference>
<evidence type="ECO:0000256" key="6">
    <source>
        <dbReference type="ARBA" id="ARBA00023125"/>
    </source>
</evidence>
<dbReference type="GO" id="GO:0007059">
    <property type="term" value="P:chromosome segregation"/>
    <property type="evidence" value="ECO:0007669"/>
    <property type="project" value="UniProtKB-UniRule"/>
</dbReference>
<dbReference type="HAMAP" id="MF_01894">
    <property type="entry name" value="Smc_prok"/>
    <property type="match status" value="1"/>
</dbReference>
<name>A0A1Y6JZ87_9LACO</name>
<dbReference type="GO" id="GO:0005694">
    <property type="term" value="C:chromosome"/>
    <property type="evidence" value="ECO:0007669"/>
    <property type="project" value="InterPro"/>
</dbReference>
<dbReference type="GO" id="GO:0003677">
    <property type="term" value="F:DNA binding"/>
    <property type="evidence" value="ECO:0007669"/>
    <property type="project" value="UniProtKB-UniRule"/>
</dbReference>
<dbReference type="GO" id="GO:0007062">
    <property type="term" value="P:sister chromatid cohesion"/>
    <property type="evidence" value="ECO:0007669"/>
    <property type="project" value="InterPro"/>
</dbReference>
<evidence type="ECO:0000256" key="3">
    <source>
        <dbReference type="ARBA" id="ARBA00022741"/>
    </source>
</evidence>
<dbReference type="GO" id="GO:0006260">
    <property type="term" value="P:DNA replication"/>
    <property type="evidence" value="ECO:0007669"/>
    <property type="project" value="UniProtKB-UniRule"/>
</dbReference>
<evidence type="ECO:0000256" key="4">
    <source>
        <dbReference type="ARBA" id="ARBA00022840"/>
    </source>
</evidence>
<evidence type="ECO:0000313" key="10">
    <source>
        <dbReference type="Proteomes" id="UP000195412"/>
    </source>
</evidence>
<dbReference type="EMBL" id="LT854705">
    <property type="protein sequence ID" value="SMS14441.1"/>
    <property type="molecule type" value="Genomic_DNA"/>
</dbReference>
<evidence type="ECO:0000313" key="9">
    <source>
        <dbReference type="EMBL" id="SMS14441.1"/>
    </source>
</evidence>
<reference evidence="10" key="1">
    <citation type="submission" date="2017-05" db="EMBL/GenBank/DDBJ databases">
        <authorList>
            <person name="Papadimitriou K."/>
        </authorList>
    </citation>
    <scope>NUCLEOTIDE SEQUENCE [LARGE SCALE GENOMIC DNA]</scope>
    <source>
        <strain evidence="10">ACA-DC 3411</strain>
    </source>
</reference>
<dbReference type="SUPFAM" id="SSF75553">
    <property type="entry name" value="Smc hinge domain"/>
    <property type="match status" value="1"/>
</dbReference>
<dbReference type="Pfam" id="PF06470">
    <property type="entry name" value="SMC_hinge"/>
    <property type="match status" value="1"/>
</dbReference>
<comment type="subcellular location">
    <subcellularLocation>
        <location evidence="1 7">Cytoplasm</location>
    </subcellularLocation>
</comment>
<dbReference type="GO" id="GO:0016887">
    <property type="term" value="F:ATP hydrolysis activity"/>
    <property type="evidence" value="ECO:0007669"/>
    <property type="project" value="InterPro"/>
</dbReference>
<keyword evidence="2 7" id="KW-0963">Cytoplasm</keyword>
<dbReference type="AlphaFoldDB" id="A0A1Y6JZ87"/>
<dbReference type="InterPro" id="IPR036277">
    <property type="entry name" value="SMC_hinge_sf"/>
</dbReference>
<evidence type="ECO:0000256" key="5">
    <source>
        <dbReference type="ARBA" id="ARBA00023054"/>
    </source>
</evidence>
<dbReference type="PIRSF" id="PIRSF005719">
    <property type="entry name" value="SMC"/>
    <property type="match status" value="1"/>
</dbReference>
<dbReference type="GO" id="GO:0005524">
    <property type="term" value="F:ATP binding"/>
    <property type="evidence" value="ECO:0007669"/>
    <property type="project" value="UniProtKB-UniRule"/>
</dbReference>
<organism evidence="9 10">
    <name type="scientific">Levilactobacillus zymae</name>
    <dbReference type="NCBI Taxonomy" id="267363"/>
    <lineage>
        <taxon>Bacteria</taxon>
        <taxon>Bacillati</taxon>
        <taxon>Bacillota</taxon>
        <taxon>Bacilli</taxon>
        <taxon>Lactobacillales</taxon>
        <taxon>Lactobacillaceae</taxon>
        <taxon>Levilactobacillus</taxon>
    </lineage>
</organism>
<proteinExistence type="inferred from homology"/>
<accession>A0A1Y6JZ87</accession>
<feature type="coiled-coil region" evidence="7">
    <location>
        <begin position="318"/>
        <end position="392"/>
    </location>
</feature>
<evidence type="ECO:0000259" key="8">
    <source>
        <dbReference type="SMART" id="SM00968"/>
    </source>
</evidence>
<dbReference type="Pfam" id="PF02463">
    <property type="entry name" value="SMC_N"/>
    <property type="match status" value="1"/>
</dbReference>
<dbReference type="FunFam" id="3.40.50.300:FF:000984">
    <property type="entry name" value="Chromosome partition protein Smc"/>
    <property type="match status" value="1"/>
</dbReference>
<keyword evidence="5 7" id="KW-0175">Coiled coil</keyword>
<dbReference type="FunFam" id="3.40.50.300:FF:000901">
    <property type="entry name" value="Chromosome partition protein Smc"/>
    <property type="match status" value="1"/>
</dbReference>
<evidence type="ECO:0000256" key="7">
    <source>
        <dbReference type="HAMAP-Rule" id="MF_01894"/>
    </source>
</evidence>
<dbReference type="SUPFAM" id="SSF52540">
    <property type="entry name" value="P-loop containing nucleoside triphosphate hydrolases"/>
    <property type="match status" value="2"/>
</dbReference>
<keyword evidence="3 7" id="KW-0547">Nucleotide-binding</keyword>
<dbReference type="InterPro" id="IPR011890">
    <property type="entry name" value="SMC_prok"/>
</dbReference>
<dbReference type="Gene3D" id="3.40.50.300">
    <property type="entry name" value="P-loop containing nucleotide triphosphate hydrolases"/>
    <property type="match status" value="2"/>
</dbReference>
<comment type="function">
    <text evidence="7">Required for chromosome condensation and partitioning.</text>
</comment>
<dbReference type="GO" id="GO:0030261">
    <property type="term" value="P:chromosome condensation"/>
    <property type="evidence" value="ECO:0007669"/>
    <property type="project" value="InterPro"/>
</dbReference>
<feature type="binding site" evidence="7">
    <location>
        <begin position="32"/>
        <end position="39"/>
    </location>
    <ligand>
        <name>ATP</name>
        <dbReference type="ChEBI" id="CHEBI:30616"/>
    </ligand>
</feature>
<dbReference type="KEGG" id="lzy:LZ3411_1391"/>
<feature type="coiled-coil region" evidence="7">
    <location>
        <begin position="677"/>
        <end position="859"/>
    </location>
</feature>
<dbReference type="CDD" id="cd03278">
    <property type="entry name" value="ABC_SMC_barmotin"/>
    <property type="match status" value="2"/>
</dbReference>
<keyword evidence="6 7" id="KW-0238">DNA-binding</keyword>
<evidence type="ECO:0000256" key="2">
    <source>
        <dbReference type="ARBA" id="ARBA00022490"/>
    </source>
</evidence>
<dbReference type="InterPro" id="IPR003395">
    <property type="entry name" value="RecF/RecN/SMC_N"/>
</dbReference>
<dbReference type="NCBIfam" id="TIGR02168">
    <property type="entry name" value="SMC_prok_B"/>
    <property type="match status" value="1"/>
</dbReference>
<dbReference type="GO" id="GO:0005737">
    <property type="term" value="C:cytoplasm"/>
    <property type="evidence" value="ECO:0007669"/>
    <property type="project" value="UniProtKB-SubCell"/>
</dbReference>
<dbReference type="Proteomes" id="UP000195412">
    <property type="component" value="Chromosome I"/>
</dbReference>
<comment type="similarity">
    <text evidence="7">Belongs to the SMC family.</text>
</comment>
<dbReference type="InterPro" id="IPR024704">
    <property type="entry name" value="SMC"/>
</dbReference>
<dbReference type="InterPro" id="IPR027417">
    <property type="entry name" value="P-loop_NTPase"/>
</dbReference>
<sequence>MRLKTLEISGFKSFADKTRIDFLPGMTGIVGPNGSGKSNIAEAVRWVLGEQSAKSLRGTKMPDIIFGGSSDRHALNRASVAITLDNSDHYLKSAYTELTISRRLYRTGESEYLINGQSCRLKDITELLMDSGMGQDSFSIISQGRVAAIFNSKPEERRSIVEEVAGVYKYRKHKEKAERELDETMGNLHRVEDIIAELEGRLKPLEEQSDLAQDYLAQKKRFAVLDRTQLVRQLHAELAQKDDLDKEVRQKKGLVHEQQYAQQQHGQKVQALQQQQKKLLAQKDDLQAQLVTATKLVEQRQGQVNLSGEQRRNQATQQARLAQELATTEQRVADLTASLATEKTALSDLQATIQAHQAEIKDLQKATSNQVIDQLRERLESLRTAYFDQKQQVAAWRNQRQYLQQDQERQQQRGKRLSAQLTDLQTTAQTTAQTVTKLQAQATAAHDQLSQAEAANDAEAGQYQQHQHQYQQLQHNWQAALEVYQRAKTKAASQQAALTEYGGFYQGVRAILRQRDRFTGLLGAVSELLKVPEDYTTAIEYALGGQLQQVVVRDEATAKQAVQYLREHRAGRATFLPVTTVRQRQLDATTRHQLARLNGFVGVGSDLVTIASDAQPILNYLLGTTILATDLDAAVAISRQIHHRYRVVSLAGDVVSASGAITGGQARQSHTSVLWQRQELEQLQASLTTMADQLRDQETKVKAQRDALQASEQRSQTLQAQLNDLHPRCRQLDDQLAAAKSADQQAQRQLKAAQVELQQTTGAAPGTTDAELQTKITQGQAAIAQQETELKTLQEQIKTASDQQATQRETLTAKQTWLAGAQERQQQHQQTLRQHQADLQTAQANRQQLIKEQAQLAQQEGLTPAEAAKQLRAAQTQQQTTQQALTAANDQLTAVNDQLASANTANDRATGLLQVANDDLKTAQVNQTRIDALIDQQQNQLSEKYQLSLAAAEKDLSDLPADQLAVQLKLLKRGLAEIGTVNLNAIDEYHEVRERYDFLTQQRDDLLTAKDQLTATMSELDDQVKHRFKTSLDQIAKKFTATFKQMFNGGTAELVLTDPDDLLTTGIDIMAQPPGKKFQNMGLLSGGERALTAITLLFAILQVQPVPFCILDEVEAALDPANVTRFARYIHQFQAQTQFIVITHRKETMVQADVLYGVTMQESGVSKMVAVDLNQDSETTAEGKQA</sequence>
<evidence type="ECO:0000256" key="1">
    <source>
        <dbReference type="ARBA" id="ARBA00004496"/>
    </source>
</evidence>
<dbReference type="RefSeq" id="WP_087742111.1">
    <property type="nucleotide sequence ID" value="NZ_LT854705.1"/>
</dbReference>